<feature type="transmembrane region" description="Helical" evidence="1">
    <location>
        <begin position="260"/>
        <end position="282"/>
    </location>
</feature>
<keyword evidence="3" id="KW-1185">Reference proteome</keyword>
<feature type="transmembrane region" description="Helical" evidence="1">
    <location>
        <begin position="225"/>
        <end position="248"/>
    </location>
</feature>
<feature type="transmembrane region" description="Helical" evidence="1">
    <location>
        <begin position="15"/>
        <end position="42"/>
    </location>
</feature>
<feature type="transmembrane region" description="Helical" evidence="1">
    <location>
        <begin position="325"/>
        <end position="346"/>
    </location>
</feature>
<organism evidence="2 3">
    <name type="scientific">Saccharopolyspora cebuensis</name>
    <dbReference type="NCBI Taxonomy" id="418759"/>
    <lineage>
        <taxon>Bacteria</taxon>
        <taxon>Bacillati</taxon>
        <taxon>Actinomycetota</taxon>
        <taxon>Actinomycetes</taxon>
        <taxon>Pseudonocardiales</taxon>
        <taxon>Pseudonocardiaceae</taxon>
        <taxon>Saccharopolyspora</taxon>
    </lineage>
</organism>
<feature type="transmembrane region" description="Helical" evidence="1">
    <location>
        <begin position="200"/>
        <end position="219"/>
    </location>
</feature>
<feature type="transmembrane region" description="Helical" evidence="1">
    <location>
        <begin position="166"/>
        <end position="188"/>
    </location>
</feature>
<dbReference type="InterPro" id="IPR036259">
    <property type="entry name" value="MFS_trans_sf"/>
</dbReference>
<dbReference type="RefSeq" id="WP_345367585.1">
    <property type="nucleotide sequence ID" value="NZ_BAABII010000019.1"/>
</dbReference>
<dbReference type="PANTHER" id="PTHR23531">
    <property type="entry name" value="QUINOLENE RESISTANCE PROTEIN NORA"/>
    <property type="match status" value="1"/>
</dbReference>
<dbReference type="PANTHER" id="PTHR23531:SF1">
    <property type="entry name" value="QUINOLENE RESISTANCE PROTEIN NORA"/>
    <property type="match status" value="1"/>
</dbReference>
<dbReference type="InterPro" id="IPR011701">
    <property type="entry name" value="MFS"/>
</dbReference>
<feature type="transmembrane region" description="Helical" evidence="1">
    <location>
        <begin position="139"/>
        <end position="160"/>
    </location>
</feature>
<feature type="transmembrane region" description="Helical" evidence="1">
    <location>
        <begin position="48"/>
        <end position="72"/>
    </location>
</feature>
<name>A0ABV4CEK4_9PSEU</name>
<keyword evidence="1" id="KW-0472">Membrane</keyword>
<dbReference type="EMBL" id="JBGEHV010000011">
    <property type="protein sequence ID" value="MEY8039411.1"/>
    <property type="molecule type" value="Genomic_DNA"/>
</dbReference>
<evidence type="ECO:0000313" key="2">
    <source>
        <dbReference type="EMBL" id="MEY8039411.1"/>
    </source>
</evidence>
<feature type="transmembrane region" description="Helical" evidence="1">
    <location>
        <begin position="102"/>
        <end position="127"/>
    </location>
</feature>
<reference evidence="2 3" key="1">
    <citation type="submission" date="2024-08" db="EMBL/GenBank/DDBJ databases">
        <title>Genome mining of Saccharopolyspora cebuensis PGLac3 from Nigerian medicinal plant.</title>
        <authorList>
            <person name="Ezeobiora C.E."/>
            <person name="Igbokwe N.H."/>
            <person name="Amin D.H."/>
            <person name="Mendie U.E."/>
        </authorList>
    </citation>
    <scope>NUCLEOTIDE SEQUENCE [LARGE SCALE GENOMIC DNA]</scope>
    <source>
        <strain evidence="2 3">PGLac3</strain>
    </source>
</reference>
<dbReference type="Pfam" id="PF07690">
    <property type="entry name" value="MFS_1"/>
    <property type="match status" value="1"/>
</dbReference>
<gene>
    <name evidence="2" type="ORF">AB8O55_08375</name>
</gene>
<evidence type="ECO:0000256" key="1">
    <source>
        <dbReference type="SAM" id="Phobius"/>
    </source>
</evidence>
<protein>
    <submittedName>
        <fullName evidence="2">MFS transporter</fullName>
    </submittedName>
</protein>
<keyword evidence="1" id="KW-0812">Transmembrane</keyword>
<dbReference type="Proteomes" id="UP001564626">
    <property type="component" value="Unassembled WGS sequence"/>
</dbReference>
<comment type="caution">
    <text evidence="2">The sequence shown here is derived from an EMBL/GenBank/DDBJ whole genome shotgun (WGS) entry which is preliminary data.</text>
</comment>
<keyword evidence="1" id="KW-1133">Transmembrane helix</keyword>
<dbReference type="InterPro" id="IPR052714">
    <property type="entry name" value="MFS_Exporter"/>
</dbReference>
<feature type="transmembrane region" description="Helical" evidence="1">
    <location>
        <begin position="288"/>
        <end position="313"/>
    </location>
</feature>
<sequence length="390" mass="39535">MGSETAPPLWRHRSFLLLLIATFGGFAGYVLLLPVVPLWAVLGGAGEIAAGAMNAVFMLVTVLVQLGMPWLLSRIDHRVALGLGTALIGAPTPLYALSGELWLLLGVSGLRGIGFGLLTVAGSAMVAELFPPQRRGRAAGAYGLAVGLPNFVLLPVGVWFAQTIGFAPLFWIAGVAPLLATAAVLGIAPVRARRTSGRRAFPVVLLPSWLVMTASSIAAGGLLAFLPLAVGAVSPLALMAFGGCSLLGRFAAGQWADRRGAAAALTPALCCTGAGALLLSVASWGPEALAVLGAAAFGLGFGAVQNSTLVMMFERAASGPASTAWNIAFDAGNGLGSVGFGLVITWSGYPGAFAAAAVLVLLCTPLALGSARRPVPDGSDAPERTREGTT</sequence>
<proteinExistence type="predicted"/>
<dbReference type="Gene3D" id="1.20.1250.20">
    <property type="entry name" value="MFS general substrate transporter like domains"/>
    <property type="match status" value="2"/>
</dbReference>
<feature type="transmembrane region" description="Helical" evidence="1">
    <location>
        <begin position="352"/>
        <end position="371"/>
    </location>
</feature>
<feature type="transmembrane region" description="Helical" evidence="1">
    <location>
        <begin position="79"/>
        <end position="96"/>
    </location>
</feature>
<evidence type="ECO:0000313" key="3">
    <source>
        <dbReference type="Proteomes" id="UP001564626"/>
    </source>
</evidence>
<dbReference type="SUPFAM" id="SSF103473">
    <property type="entry name" value="MFS general substrate transporter"/>
    <property type="match status" value="1"/>
</dbReference>
<accession>A0ABV4CEK4</accession>